<feature type="compositionally biased region" description="Polar residues" evidence="1">
    <location>
        <begin position="192"/>
        <end position="204"/>
    </location>
</feature>
<reference evidence="3" key="1">
    <citation type="submission" date="2025-08" db="UniProtKB">
        <authorList>
            <consortium name="RefSeq"/>
        </authorList>
    </citation>
    <scope>IDENTIFICATION</scope>
    <source>
        <tissue evidence="3">Gonad</tissue>
    </source>
</reference>
<feature type="compositionally biased region" description="Low complexity" evidence="1">
    <location>
        <begin position="70"/>
        <end position="81"/>
    </location>
</feature>
<evidence type="ECO:0000256" key="1">
    <source>
        <dbReference type="SAM" id="MobiDB-lite"/>
    </source>
</evidence>
<organism evidence="2 3">
    <name type="scientific">Branchiostoma belcheri</name>
    <name type="common">Amphioxus</name>
    <dbReference type="NCBI Taxonomy" id="7741"/>
    <lineage>
        <taxon>Eukaryota</taxon>
        <taxon>Metazoa</taxon>
        <taxon>Chordata</taxon>
        <taxon>Cephalochordata</taxon>
        <taxon>Leptocardii</taxon>
        <taxon>Amphioxiformes</taxon>
        <taxon>Branchiostomatidae</taxon>
        <taxon>Branchiostoma</taxon>
    </lineage>
</organism>
<feature type="region of interest" description="Disordered" evidence="1">
    <location>
        <begin position="63"/>
        <end position="152"/>
    </location>
</feature>
<feature type="region of interest" description="Disordered" evidence="1">
    <location>
        <begin position="1"/>
        <end position="26"/>
    </location>
</feature>
<feature type="compositionally biased region" description="Basic and acidic residues" evidence="1">
    <location>
        <begin position="311"/>
        <end position="321"/>
    </location>
</feature>
<name>A0A6P4YUS7_BRABE</name>
<feature type="compositionally biased region" description="Polar residues" evidence="1">
    <location>
        <begin position="263"/>
        <end position="284"/>
    </location>
</feature>
<feature type="compositionally biased region" description="Polar residues" evidence="1">
    <location>
        <begin position="565"/>
        <end position="579"/>
    </location>
</feature>
<feature type="compositionally biased region" description="Polar residues" evidence="1">
    <location>
        <begin position="657"/>
        <end position="685"/>
    </location>
</feature>
<dbReference type="AlphaFoldDB" id="A0A6P4YUS7"/>
<feature type="compositionally biased region" description="Polar residues" evidence="1">
    <location>
        <begin position="465"/>
        <end position="481"/>
    </location>
</feature>
<feature type="compositionally biased region" description="Basic residues" evidence="1">
    <location>
        <begin position="753"/>
        <end position="766"/>
    </location>
</feature>
<protein>
    <submittedName>
        <fullName evidence="3">Proteoglycan 4-like</fullName>
    </submittedName>
</protein>
<feature type="compositionally biased region" description="Polar residues" evidence="1">
    <location>
        <begin position="546"/>
        <end position="558"/>
    </location>
</feature>
<feature type="compositionally biased region" description="Low complexity" evidence="1">
    <location>
        <begin position="704"/>
        <end position="714"/>
    </location>
</feature>
<feature type="compositionally biased region" description="Polar residues" evidence="1">
    <location>
        <begin position="82"/>
        <end position="99"/>
    </location>
</feature>
<feature type="compositionally biased region" description="Polar residues" evidence="1">
    <location>
        <begin position="693"/>
        <end position="703"/>
    </location>
</feature>
<proteinExistence type="predicted"/>
<dbReference type="OrthoDB" id="10031853at2759"/>
<feature type="compositionally biased region" description="Low complexity" evidence="1">
    <location>
        <begin position="449"/>
        <end position="464"/>
    </location>
</feature>
<evidence type="ECO:0000313" key="2">
    <source>
        <dbReference type="Proteomes" id="UP000515135"/>
    </source>
</evidence>
<feature type="region of interest" description="Disordered" evidence="1">
    <location>
        <begin position="167"/>
        <end position="766"/>
    </location>
</feature>
<keyword evidence="2" id="KW-1185">Reference proteome</keyword>
<feature type="compositionally biased region" description="Polar residues" evidence="1">
    <location>
        <begin position="492"/>
        <end position="530"/>
    </location>
</feature>
<dbReference type="RefSeq" id="XP_019622422.1">
    <property type="nucleotide sequence ID" value="XM_019766863.1"/>
</dbReference>
<feature type="compositionally biased region" description="Basic and acidic residues" evidence="1">
    <location>
        <begin position="330"/>
        <end position="342"/>
    </location>
</feature>
<sequence>MSAKRTEQDAKRRDKDRCRSAKTKEGLRRLQELVSKTEAVVNRLADLDADLVTKATVIVAQQRGRNGGKSVSPRSKSSLSSQETLQETPIHHNPSTNVETLEDRENSPKVYGDNKSYTNLQAEAFSNENGVSTEDDTSSHKMDDNTDANDIQSQSELQVETNIATVADESKTHSADGNFAKIDQPENKGLENHSNSDTSTQSVSKPGENGEETIDTENLSPSIAVPTDYDEKSDTLGSDVAGSQQYCDVTPATDRQTPDKTGDSNSGQQPSANNRTLPSSPTTVTHDDEDDIAAKQSASSLIKIEVQNDVDDQKDPDHNKGQVEVCTALMKDEGMGEEKEFLETTNPQNDPPAQVDGDSPVPDVSSNQHPLESHQSESTNTNQQPLQETPTNEQSASTNPPATNKEQAAEMPTNQKSSQKIPSNEQLASTKAPKANQQQLPKNAPNQHQPPKTTQTQQRSKSTKAPSTNQKPAPKVTTNEKPSPKDKPEANQKLSPSNLSKTKSPSTNNLAPKQNDLSKSSAKKQPSSIASLPKIQYPALKKQKPLKTTETQPNSTQVLPKIPTKKQSTSPDTLLSNEPPQKHTDSNLSQSTKGQVIGQQSQPEDVFTNKETASPRTLRTSFPIITYQQSPSPISLHVKSPSPTPSNPLSPAISRELLSTTPSNQERSITPVMTNQEPPSPTTKVQLLPVDQSDASRPSTGTRSSIATPSSASSLGQRIVKEDPSDGTKQNGPELSPAPQRHMSKAKADVRKKLQGKLRQRRGQRV</sequence>
<feature type="compositionally biased region" description="Polar residues" evidence="1">
    <location>
        <begin position="115"/>
        <end position="132"/>
    </location>
</feature>
<feature type="compositionally biased region" description="Polar residues" evidence="1">
    <location>
        <begin position="376"/>
        <end position="447"/>
    </location>
</feature>
<dbReference type="KEGG" id="bbel:109468577"/>
<evidence type="ECO:0000313" key="3">
    <source>
        <dbReference type="RefSeq" id="XP_019622422.1"/>
    </source>
</evidence>
<gene>
    <name evidence="3" type="primary">LOC109468577</name>
</gene>
<accession>A0A6P4YUS7</accession>
<dbReference type="GeneID" id="109468577"/>
<dbReference type="Proteomes" id="UP000515135">
    <property type="component" value="Unplaced"/>
</dbReference>
<feature type="compositionally biased region" description="Polar residues" evidence="1">
    <location>
        <begin position="586"/>
        <end position="620"/>
    </location>
</feature>